<evidence type="ECO:0000256" key="1">
    <source>
        <dbReference type="ARBA" id="ARBA00004123"/>
    </source>
</evidence>
<keyword evidence="7" id="KW-1185">Reference proteome</keyword>
<dbReference type="PANTHER" id="PTHR15245">
    <property type="entry name" value="SYMPLEKIN-RELATED"/>
    <property type="match status" value="1"/>
</dbReference>
<dbReference type="InterPro" id="IPR032460">
    <property type="entry name" value="Symplekin/Pta1_N"/>
</dbReference>
<name>A0A6H0XQ78_9PEZI</name>
<dbReference type="EMBL" id="CP051140">
    <property type="protein sequence ID" value="QIW96921.1"/>
    <property type="molecule type" value="Genomic_DNA"/>
</dbReference>
<evidence type="ECO:0000256" key="4">
    <source>
        <dbReference type="SAM" id="MobiDB-lite"/>
    </source>
</evidence>
<dbReference type="Proteomes" id="UP000503462">
    <property type="component" value="Chromosome 2"/>
</dbReference>
<dbReference type="Pfam" id="PF11935">
    <property type="entry name" value="SYMPK_PTA1_N"/>
    <property type="match status" value="1"/>
</dbReference>
<organism evidence="6 7">
    <name type="scientific">Peltaster fructicola</name>
    <dbReference type="NCBI Taxonomy" id="286661"/>
    <lineage>
        <taxon>Eukaryota</taxon>
        <taxon>Fungi</taxon>
        <taxon>Dikarya</taxon>
        <taxon>Ascomycota</taxon>
        <taxon>Pezizomycotina</taxon>
        <taxon>Dothideomycetes</taxon>
        <taxon>Dothideomycetes incertae sedis</taxon>
        <taxon>Peltaster</taxon>
    </lineage>
</organism>
<evidence type="ECO:0000313" key="7">
    <source>
        <dbReference type="Proteomes" id="UP000503462"/>
    </source>
</evidence>
<dbReference type="AlphaFoldDB" id="A0A6H0XQ78"/>
<dbReference type="GO" id="GO:0005847">
    <property type="term" value="C:mRNA cleavage and polyadenylation specificity factor complex"/>
    <property type="evidence" value="ECO:0007669"/>
    <property type="project" value="TreeGrafter"/>
</dbReference>
<evidence type="ECO:0000313" key="6">
    <source>
        <dbReference type="EMBL" id="QIW96921.1"/>
    </source>
</evidence>
<reference evidence="6 7" key="1">
    <citation type="journal article" date="2016" name="Sci. Rep.">
        <title>Peltaster fructicola genome reveals evolution from an invasive phytopathogen to an ectophytic parasite.</title>
        <authorList>
            <person name="Xu C."/>
            <person name="Chen H."/>
            <person name="Gleason M.L."/>
            <person name="Xu J.R."/>
            <person name="Liu H."/>
            <person name="Zhang R."/>
            <person name="Sun G."/>
        </authorList>
    </citation>
    <scope>NUCLEOTIDE SEQUENCE [LARGE SCALE GENOMIC DNA]</scope>
    <source>
        <strain evidence="6 7">LNHT1506</strain>
    </source>
</reference>
<accession>A0A6H0XQ78</accession>
<evidence type="ECO:0000256" key="2">
    <source>
        <dbReference type="ARBA" id="ARBA00022664"/>
    </source>
</evidence>
<keyword evidence="2" id="KW-0507">mRNA processing</keyword>
<dbReference type="GO" id="GO:0006397">
    <property type="term" value="P:mRNA processing"/>
    <property type="evidence" value="ECO:0007669"/>
    <property type="project" value="UniProtKB-KW"/>
</dbReference>
<feature type="compositionally biased region" description="Polar residues" evidence="4">
    <location>
        <begin position="517"/>
        <end position="530"/>
    </location>
</feature>
<protein>
    <recommendedName>
        <fullName evidence="5">Symplekin/Pta1 N-terminal domain-containing protein</fullName>
    </recommendedName>
</protein>
<evidence type="ECO:0000259" key="5">
    <source>
        <dbReference type="Pfam" id="PF11935"/>
    </source>
</evidence>
<dbReference type="OrthoDB" id="331600at2759"/>
<feature type="region of interest" description="Disordered" evidence="4">
    <location>
        <begin position="507"/>
        <end position="531"/>
    </location>
</feature>
<gene>
    <name evidence="6" type="ORF">AMS68_002439</name>
</gene>
<feature type="compositionally biased region" description="Basic and acidic residues" evidence="4">
    <location>
        <begin position="507"/>
        <end position="516"/>
    </location>
</feature>
<dbReference type="InterPro" id="IPR011989">
    <property type="entry name" value="ARM-like"/>
</dbReference>
<comment type="subcellular location">
    <subcellularLocation>
        <location evidence="1">Nucleus</location>
    </subcellularLocation>
</comment>
<dbReference type="Gene3D" id="1.25.10.10">
    <property type="entry name" value="Leucine-rich Repeat Variant"/>
    <property type="match status" value="1"/>
</dbReference>
<proteinExistence type="predicted"/>
<dbReference type="InterPro" id="IPR021850">
    <property type="entry name" value="Symplekin/Pta1"/>
</dbReference>
<dbReference type="PANTHER" id="PTHR15245:SF20">
    <property type="entry name" value="SYMPLEKIN"/>
    <property type="match status" value="1"/>
</dbReference>
<sequence>MAAAADTIKQLDAARSLVLGDPAIYPTIVPGVLPVISQAAQLEIRRWGADFLAETFASPVLNGETKQKLVVTSGVLDTIRGYINRKEEVGQAEDPTVIKAAVQCAASIYPLVFRHTVNNAADSETWTKMAAIKSSILRKMDFMPPGVRICCVKYLANVVLVQTAGLIADPRRPEQNEISLALLSRDHPVLKVGNIEAEASGLLDRMLSILEEEASSALLVTATINSLAPLVHRRASISNKIITAILNFNPLRLAGRLQTSKDRVAIRSITRTTTSFLMNILKRSPQHTLAGRIQQQIDRLRHGLGEAFSEANLLKRPAPQEPTDGLNDAKRQRIDNNISNRTTAQQQQFPAVPHLPPGPVTLAQLFDLTNGSGAAGFHVEILPANIVASLVPALITAVDTAKLDWAINTVRARYLEVTSRPRVSATQIARGVAGEDDDDYDPTAEFGDDTERVMNELDRMPSQTAIDHNIKLGPFHLPPPPALTQDEAQEQSKLSLVRLFSVLAEKDKENRDKAQKPQETQRGFNRSNLGPATREGWIQTVIRVATRASLDHGPTIKDEFAESALTKKGGRFELAGGIRDALFNYIMEDFRKRINDAINWLSDEWYAERLQQKQKEDGITEDNITPRYDHWTLKFLDAIVPYLDVKDNRTLIRFFSEIPSLDSRHLDRLVKIADDPERVNLAVQTLLYLVMLRPPVREAALDAMETLWKYNEDAKKAAEKHLVKWRPDVVQGAASTEVKVEA</sequence>
<evidence type="ECO:0000256" key="3">
    <source>
        <dbReference type="ARBA" id="ARBA00023242"/>
    </source>
</evidence>
<keyword evidence="3" id="KW-0539">Nucleus</keyword>
<feature type="domain" description="Symplekin/Pta1 N-terminal" evidence="5">
    <location>
        <begin position="94"/>
        <end position="308"/>
    </location>
</feature>